<dbReference type="EMBL" id="VSSQ01011706">
    <property type="protein sequence ID" value="MPM47509.1"/>
    <property type="molecule type" value="Genomic_DNA"/>
</dbReference>
<reference evidence="1" key="1">
    <citation type="submission" date="2019-08" db="EMBL/GenBank/DDBJ databases">
        <authorList>
            <person name="Kucharzyk K."/>
            <person name="Murdoch R.W."/>
            <person name="Higgins S."/>
            <person name="Loffler F."/>
        </authorList>
    </citation>
    <scope>NUCLEOTIDE SEQUENCE</scope>
</reference>
<proteinExistence type="predicted"/>
<dbReference type="Pfam" id="PF22558">
    <property type="entry name" value="REase-ARP"/>
    <property type="match status" value="1"/>
</dbReference>
<protein>
    <submittedName>
        <fullName evidence="1">Uncharacterized protein</fullName>
    </submittedName>
</protein>
<accession>A0A645A2U5</accession>
<comment type="caution">
    <text evidence="1">The sequence shown here is derived from an EMBL/GenBank/DDBJ whole genome shotgun (WGS) entry which is preliminary data.</text>
</comment>
<evidence type="ECO:0000313" key="1">
    <source>
        <dbReference type="EMBL" id="MPM47509.1"/>
    </source>
</evidence>
<dbReference type="InterPro" id="IPR054333">
    <property type="entry name" value="REase-ARP-assoc"/>
</dbReference>
<name>A0A645A2U5_9ZZZZ</name>
<gene>
    <name evidence="1" type="ORF">SDC9_94220</name>
</gene>
<dbReference type="AlphaFoldDB" id="A0A645A2U5"/>
<sequence length="263" mass="30380">MSGLIIIGGGLVNYSDAIKQRIIKNIVEDPRIESDAYNIHPSAIIFKNLEDNFLPSSFQSIKKNPQWEFRTLKVHANLKDGTLEMQSSNSSDALLMNIFCNPGVGKWTGLQKLLHIDTFSVIEFGWNPSFENEVLHPTEIDMKIGNSIFESKLSEESFTEKEKGIVENYSDFYTVFDSQYLPSNETHYFNYQLIRNILTAYKYNFTFSILVDQTRTDLIRSLLEVVTAIKEPEIRKRIGFFSWQEIAAVCGSELREFIERKYL</sequence>
<organism evidence="1">
    <name type="scientific">bioreactor metagenome</name>
    <dbReference type="NCBI Taxonomy" id="1076179"/>
    <lineage>
        <taxon>unclassified sequences</taxon>
        <taxon>metagenomes</taxon>
        <taxon>ecological metagenomes</taxon>
    </lineage>
</organism>